<proteinExistence type="predicted"/>
<organism evidence="1">
    <name type="scientific">Fagus sylvatica</name>
    <name type="common">Beechnut</name>
    <dbReference type="NCBI Taxonomy" id="28930"/>
    <lineage>
        <taxon>Eukaryota</taxon>
        <taxon>Viridiplantae</taxon>
        <taxon>Streptophyta</taxon>
        <taxon>Embryophyta</taxon>
        <taxon>Tracheophyta</taxon>
        <taxon>Spermatophyta</taxon>
        <taxon>Magnoliopsida</taxon>
        <taxon>eudicotyledons</taxon>
        <taxon>Gunneridae</taxon>
        <taxon>Pentapetalae</taxon>
        <taxon>rosids</taxon>
        <taxon>fabids</taxon>
        <taxon>Fagales</taxon>
        <taxon>Fagaceae</taxon>
        <taxon>Fagus</taxon>
    </lineage>
</organism>
<accession>A0A2N9FY16</accession>
<dbReference type="EMBL" id="OIVN01001270">
    <property type="protein sequence ID" value="SPC92000.1"/>
    <property type="molecule type" value="Genomic_DNA"/>
</dbReference>
<evidence type="ECO:0000313" key="1">
    <source>
        <dbReference type="EMBL" id="SPC92000.1"/>
    </source>
</evidence>
<sequence>MATFGPNCLIPASTASFDLYGLFSASTILSRPQRPYPGLHGLIRPQRPYLTSTVSSWPPRPYRGLYGLVRPLWSRLGHHGLIPTSMATFGPNGLILVSMALCRPLWSRSTSMVSSWPPWPYLGFHVHALFDLYGPVRPRLASATSFGLNGLTLASMASFHLTSLIPSSMASFGLIPDLYCLTMTPTVSFNLVDSARLKDYPITLSSIIGGSLTLPRCKANLASTSL</sequence>
<dbReference type="AlphaFoldDB" id="A0A2N9FY16"/>
<name>A0A2N9FY16_FAGSY</name>
<reference evidence="1" key="1">
    <citation type="submission" date="2018-02" db="EMBL/GenBank/DDBJ databases">
        <authorList>
            <person name="Cohen D.B."/>
            <person name="Kent A.D."/>
        </authorList>
    </citation>
    <scope>NUCLEOTIDE SEQUENCE</scope>
</reference>
<protein>
    <submittedName>
        <fullName evidence="1">Uncharacterized protein</fullName>
    </submittedName>
</protein>
<gene>
    <name evidence="1" type="ORF">FSB_LOCUS19882</name>
</gene>